<dbReference type="eggNOG" id="KOG4297">
    <property type="taxonomic scope" value="Eukaryota"/>
</dbReference>
<dbReference type="InterPro" id="IPR001304">
    <property type="entry name" value="C-type_lectin-like"/>
</dbReference>
<dbReference type="CDD" id="cd00037">
    <property type="entry name" value="CLECT"/>
    <property type="match status" value="1"/>
</dbReference>
<evidence type="ECO:0000259" key="2">
    <source>
        <dbReference type="SMART" id="SM00034"/>
    </source>
</evidence>
<dbReference type="InParanoid" id="G0PEB5"/>
<keyword evidence="1" id="KW-0732">Signal</keyword>
<dbReference type="InterPro" id="IPR016187">
    <property type="entry name" value="CTDL_fold"/>
</dbReference>
<evidence type="ECO:0008006" key="6">
    <source>
        <dbReference type="Google" id="ProtNLM"/>
    </source>
</evidence>
<name>G0PEB5_CAEBE</name>
<feature type="signal peptide" evidence="1">
    <location>
        <begin position="1"/>
        <end position="17"/>
    </location>
</feature>
<dbReference type="InterPro" id="IPR016186">
    <property type="entry name" value="C-type_lectin-like/link_sf"/>
</dbReference>
<dbReference type="InterPro" id="IPR006583">
    <property type="entry name" value="PAN-3_domain"/>
</dbReference>
<feature type="domain" description="C-type lectin" evidence="2">
    <location>
        <begin position="151"/>
        <end position="314"/>
    </location>
</feature>
<dbReference type="AlphaFoldDB" id="G0PEB5"/>
<feature type="domain" description="PAN-3" evidence="3">
    <location>
        <begin position="4"/>
        <end position="140"/>
    </location>
</feature>
<dbReference type="EMBL" id="GL380312">
    <property type="protein sequence ID" value="EGT52870.1"/>
    <property type="molecule type" value="Genomic_DNA"/>
</dbReference>
<dbReference type="SMART" id="SM00034">
    <property type="entry name" value="CLECT"/>
    <property type="match status" value="1"/>
</dbReference>
<sequence length="322" mass="36442">MLQHVFLASLSFLLVCSYPYTMIVTYGKPSNYTGYNRVLNVLSWEKCVMHCYNLPFCLFAYSPSSTPLECYSFYAKHMLFEVEKTTSANNLLVAFKVVDDKGYCPVGDNAPTFGGAPNYGSVSLGKSNTSYVITPEPGPSWKIRYNATLACQYDWGMFTRPTTKWCIRVFGNAWSESYTQEAALAFCKTQNATLTGLDSIEERDFVAKVALIRITSYNRFAGFWVSGIRKPECYFDGWENIPYCTGANPQQFNHTDNYLTSYSGYTWDPSQPDRSGNCVQMWIRDPALNPDHDYPHGNSDDYDCSTLNRGFACGKLPELTFN</sequence>
<dbReference type="SUPFAM" id="SSF56436">
    <property type="entry name" value="C-type lectin-like"/>
    <property type="match status" value="1"/>
</dbReference>
<dbReference type="Gene3D" id="3.10.100.10">
    <property type="entry name" value="Mannose-Binding Protein A, subunit A"/>
    <property type="match status" value="1"/>
</dbReference>
<dbReference type="SMART" id="SM00605">
    <property type="entry name" value="CW"/>
    <property type="match status" value="1"/>
</dbReference>
<dbReference type="Pfam" id="PF08277">
    <property type="entry name" value="PAN_3"/>
    <property type="match status" value="1"/>
</dbReference>
<organism evidence="5">
    <name type="scientific">Caenorhabditis brenneri</name>
    <name type="common">Nematode worm</name>
    <dbReference type="NCBI Taxonomy" id="135651"/>
    <lineage>
        <taxon>Eukaryota</taxon>
        <taxon>Metazoa</taxon>
        <taxon>Ecdysozoa</taxon>
        <taxon>Nematoda</taxon>
        <taxon>Chromadorea</taxon>
        <taxon>Rhabditida</taxon>
        <taxon>Rhabditina</taxon>
        <taxon>Rhabditomorpha</taxon>
        <taxon>Rhabditoidea</taxon>
        <taxon>Rhabditidae</taxon>
        <taxon>Peloderinae</taxon>
        <taxon>Caenorhabditis</taxon>
    </lineage>
</organism>
<dbReference type="PANTHER" id="PTHR47629:SF4">
    <property type="entry name" value="PAN-3 DOMAIN-CONTAINING PROTEIN"/>
    <property type="match status" value="1"/>
</dbReference>
<dbReference type="HOGENOM" id="CLU_045736_2_0_1"/>
<dbReference type="STRING" id="135651.G0PEB5"/>
<evidence type="ECO:0000256" key="1">
    <source>
        <dbReference type="SAM" id="SignalP"/>
    </source>
</evidence>
<evidence type="ECO:0000313" key="5">
    <source>
        <dbReference type="Proteomes" id="UP000008068"/>
    </source>
</evidence>
<keyword evidence="5" id="KW-1185">Reference proteome</keyword>
<dbReference type="Pfam" id="PF00059">
    <property type="entry name" value="Lectin_C"/>
    <property type="match status" value="1"/>
</dbReference>
<dbReference type="Proteomes" id="UP000008068">
    <property type="component" value="Unassembled WGS sequence"/>
</dbReference>
<dbReference type="OrthoDB" id="5786009at2759"/>
<proteinExistence type="predicted"/>
<evidence type="ECO:0000313" key="4">
    <source>
        <dbReference type="EMBL" id="EGT52870.1"/>
    </source>
</evidence>
<protein>
    <recommendedName>
        <fullName evidence="6">PAN-3 domain-containing protein</fullName>
    </recommendedName>
</protein>
<reference evidence="5" key="1">
    <citation type="submission" date="2011-07" db="EMBL/GenBank/DDBJ databases">
        <authorList>
            <consortium name="Caenorhabditis brenneri Sequencing and Analysis Consortium"/>
            <person name="Wilson R.K."/>
        </authorList>
    </citation>
    <scope>NUCLEOTIDE SEQUENCE [LARGE SCALE GENOMIC DNA]</scope>
    <source>
        <strain evidence="5">PB2801</strain>
    </source>
</reference>
<accession>G0PEB5</accession>
<gene>
    <name evidence="4" type="ORF">CAEBREN_11562</name>
</gene>
<feature type="chain" id="PRO_5003407299" description="PAN-3 domain-containing protein" evidence="1">
    <location>
        <begin position="18"/>
        <end position="322"/>
    </location>
</feature>
<evidence type="ECO:0000259" key="3">
    <source>
        <dbReference type="SMART" id="SM00605"/>
    </source>
</evidence>
<dbReference type="PANTHER" id="PTHR47629">
    <property type="entry name" value="C-TYPE LECTIN-RELATED"/>
    <property type="match status" value="1"/>
</dbReference>